<organism evidence="2 5">
    <name type="scientific">Cuniculiplasma divulgatum</name>
    <dbReference type="NCBI Taxonomy" id="1673428"/>
    <lineage>
        <taxon>Archaea</taxon>
        <taxon>Methanobacteriati</taxon>
        <taxon>Thermoplasmatota</taxon>
        <taxon>Thermoplasmata</taxon>
        <taxon>Thermoplasmatales</taxon>
        <taxon>Cuniculiplasmataceae</taxon>
        <taxon>Cuniculiplasma</taxon>
    </lineage>
</organism>
<reference evidence="3" key="3">
    <citation type="submission" date="2016-06" db="EMBL/GenBank/DDBJ databases">
        <authorList>
            <person name="Olsen C.W."/>
            <person name="Carey S."/>
            <person name="Hinshaw L."/>
            <person name="Karasin A.I."/>
        </authorList>
    </citation>
    <scope>NUCLEOTIDE SEQUENCE [LARGE SCALE GENOMIC DNA]</scope>
    <source>
        <strain evidence="3">PM4</strain>
    </source>
</reference>
<keyword evidence="1" id="KW-0812">Transmembrane</keyword>
<reference evidence="2 5" key="1">
    <citation type="submission" date="2016-04" db="EMBL/GenBank/DDBJ databases">
        <authorList>
            <person name="Evans L.H."/>
            <person name="Alamgir A."/>
            <person name="Owens N."/>
            <person name="Weber N.D."/>
            <person name="Virtaneva K."/>
            <person name="Barbian K."/>
            <person name="Babar A."/>
            <person name="Rosenke K."/>
        </authorList>
    </citation>
    <scope>NUCLEOTIDE SEQUENCE [LARGE SCALE GENOMIC DNA]</scope>
    <source>
        <strain evidence="2">S5</strain>
        <strain evidence="5">S5(T) (JCM 30642 \VKM B-2941)</strain>
    </source>
</reference>
<evidence type="ECO:0000313" key="2">
    <source>
        <dbReference type="EMBL" id="SIM39523.1"/>
    </source>
</evidence>
<dbReference type="EMBL" id="LT719092">
    <property type="protein sequence ID" value="SJK84206.1"/>
    <property type="molecule type" value="Genomic_DNA"/>
</dbReference>
<protein>
    <submittedName>
        <fullName evidence="2">Uncharacterized protein</fullName>
    </submittedName>
</protein>
<evidence type="ECO:0000313" key="4">
    <source>
        <dbReference type="Proteomes" id="UP000187822"/>
    </source>
</evidence>
<evidence type="ECO:0000313" key="5">
    <source>
        <dbReference type="Proteomes" id="UP000195607"/>
    </source>
</evidence>
<evidence type="ECO:0000256" key="1">
    <source>
        <dbReference type="SAM" id="Phobius"/>
    </source>
</evidence>
<proteinExistence type="predicted"/>
<dbReference type="Proteomes" id="UP000195607">
    <property type="component" value="Chromosome I"/>
</dbReference>
<dbReference type="AlphaFoldDB" id="A0A1N5STV8"/>
<dbReference type="KEGG" id="cdiv:CPM_0321"/>
<evidence type="ECO:0000313" key="3">
    <source>
        <dbReference type="EMBL" id="SJK84206.1"/>
    </source>
</evidence>
<keyword evidence="1" id="KW-0472">Membrane</keyword>
<keyword evidence="4" id="KW-1185">Reference proteome</keyword>
<reference evidence="4" key="2">
    <citation type="submission" date="2016-06" db="EMBL/GenBank/DDBJ databases">
        <authorList>
            <person name="Toshchakov V.S."/>
        </authorList>
    </citation>
    <scope>NUCLEOTIDE SEQUENCE [LARGE SCALE GENOMIC DNA]</scope>
    <source>
        <strain>PM4 (JCM 30641</strain>
        <strain evidence="4">\VKM B-2940)</strain>
    </source>
</reference>
<dbReference type="STRING" id="1673428.CPM_0321"/>
<keyword evidence="1" id="KW-1133">Transmembrane helix</keyword>
<dbReference type="EMBL" id="LT671858">
    <property type="protein sequence ID" value="SIM39523.1"/>
    <property type="molecule type" value="Genomic_DNA"/>
</dbReference>
<sequence>MIVVERRKLFIIYVMKYLCKFIRIHIFSYFVIHFQKSPHKPKERFRRYE</sequence>
<gene>
    <name evidence="3" type="ORF">CPM_0321</name>
    <name evidence="2" type="ORF">CSP5_0352</name>
</gene>
<dbReference type="Proteomes" id="UP000187822">
    <property type="component" value="Chromosome I"/>
</dbReference>
<accession>A0A1N5STV8</accession>
<feature type="transmembrane region" description="Helical" evidence="1">
    <location>
        <begin position="12"/>
        <end position="32"/>
    </location>
</feature>
<name>A0A1N5STV8_9ARCH</name>